<accession>Q9LN58</accession>
<evidence type="ECO:0000313" key="1">
    <source>
        <dbReference type="EMBL" id="AAF79450.1"/>
    </source>
</evidence>
<reference evidence="1" key="4">
    <citation type="submission" date="2000-10" db="EMBL/GenBank/DDBJ databases">
        <authorList>
            <person name="Chao Q."/>
            <person name="Brooks S."/>
            <person name="Buehler E."/>
            <person name="Johnson-Hopson C."/>
            <person name="Khan S."/>
            <person name="Kim C."/>
            <person name="Shinn P."/>
            <person name="Altafi H."/>
            <person name="Bei B."/>
            <person name="Chin C."/>
            <person name="Chiou J."/>
            <person name="Choi E."/>
            <person name="Conn L."/>
            <person name="Conway A."/>
            <person name="Gonzalez A."/>
            <person name="Hansen N."/>
            <person name="Howing B."/>
            <person name="Koo T."/>
            <person name="Lam B."/>
            <person name="Lee J."/>
            <person name="Lenz C."/>
            <person name="Li J."/>
            <person name="Liu A."/>
            <person name="Liu J."/>
            <person name="Liu S."/>
            <person name="Mukharsky N."/>
            <person name="Nguyen M."/>
            <person name="Palm C."/>
            <person name="Pham P."/>
            <person name="Sakano H."/>
            <person name="Schwartz J."/>
            <person name="Southwick A."/>
            <person name="Thaveri A."/>
            <person name="Toriumi M."/>
            <person name="Vaysberg M."/>
            <person name="Yu G."/>
            <person name="Davis R."/>
            <person name="Federspiel N."/>
            <person name="Theologis A."/>
            <person name="Ecker J."/>
        </authorList>
    </citation>
    <scope>NUCLEOTIDE SEQUENCE</scope>
</reference>
<sequence length="63" mass="7462">MILNIDATIQNWNAKTLIHACITHHRAMNSYKISYIIIKLKQMISMILFFIESLKTCFYRSIL</sequence>
<dbReference type="EMBL" id="AC025808">
    <property type="protein sequence ID" value="AAF79450.1"/>
    <property type="molecule type" value="Genomic_DNA"/>
</dbReference>
<organism evidence="1">
    <name type="scientific">Arabidopsis thaliana</name>
    <name type="common">Mouse-ear cress</name>
    <dbReference type="NCBI Taxonomy" id="3702"/>
    <lineage>
        <taxon>Eukaryota</taxon>
        <taxon>Viridiplantae</taxon>
        <taxon>Streptophyta</taxon>
        <taxon>Embryophyta</taxon>
        <taxon>Tracheophyta</taxon>
        <taxon>Spermatophyta</taxon>
        <taxon>Magnoliopsida</taxon>
        <taxon>eudicotyledons</taxon>
        <taxon>Gunneridae</taxon>
        <taxon>Pentapetalae</taxon>
        <taxon>rosids</taxon>
        <taxon>malvids</taxon>
        <taxon>Brassicales</taxon>
        <taxon>Brassicaceae</taxon>
        <taxon>Camelineae</taxon>
        <taxon>Arabidopsis</taxon>
    </lineage>
</organism>
<reference evidence="1" key="2">
    <citation type="submission" date="2000-04" db="EMBL/GenBank/DDBJ databases">
        <title>Genomic sequence for Arabidopsis thaliana BAC F18O14 from chromosome I.</title>
        <authorList>
            <person name="Shinn P."/>
            <person name="Brooks S."/>
            <person name="Buehler E."/>
            <person name="Chao Q."/>
            <person name="Johnson-Hopson C."/>
            <person name="Khan S."/>
            <person name="Kim C."/>
            <person name="Altafi H."/>
            <person name="Bei Q."/>
            <person name="Chin C."/>
            <person name="Chiou J."/>
            <person name="Choi E."/>
            <person name="Conn L."/>
            <person name="Conway A."/>
            <person name="Gonzales A."/>
            <person name="Hansen N."/>
            <person name="Howing B."/>
            <person name="Koo T."/>
            <person name="Lam B."/>
            <person name="Lee J."/>
            <person name="Lenz C."/>
            <person name="Li J."/>
            <person name="Liu A."/>
            <person name="Liu K."/>
            <person name="Liu S."/>
            <person name="Mukharsky N."/>
            <person name="Nguyen M."/>
            <person name="Palm C."/>
            <person name="Pham P."/>
            <person name="Sakano H."/>
            <person name="Schwartz J."/>
            <person name="Southwick A."/>
            <person name="Thaveri A."/>
            <person name="Toriumi M."/>
            <person name="Vaysberg M."/>
            <person name="Yu G."/>
            <person name="Federspiel N.A."/>
            <person name="Theologis A."/>
            <person name="Ecker J.R."/>
        </authorList>
    </citation>
    <scope>NUCLEOTIDE SEQUENCE</scope>
</reference>
<reference evidence="1" key="3">
    <citation type="submission" date="2000-06" db="EMBL/GenBank/DDBJ databases">
        <authorList>
            <person name="Cheuk R."/>
            <person name="Shinn P."/>
            <person name="Brooks S."/>
            <person name="Buehler E."/>
            <person name="Chao Q."/>
            <person name="Johnson-Hopson C."/>
            <person name="Khan S."/>
            <person name="Kim C."/>
            <person name="Altafi H."/>
            <person name="Bei B."/>
            <person name="Chin C."/>
            <person name="Chiou J."/>
            <person name="Choi E."/>
            <person name="Conn L."/>
            <person name="Conway A."/>
            <person name="Gonzalez A."/>
            <person name="Hansen N."/>
            <person name="Howing B."/>
            <person name="Koo T."/>
            <person name="Lam B."/>
            <person name="Lee J."/>
            <person name="Lenz C."/>
            <person name="Li J."/>
            <person name="Liu A."/>
            <person name="Liu J."/>
            <person name="Liu S."/>
            <person name="Mukharsky N."/>
            <person name="Nguyen M."/>
            <person name="Palm C."/>
            <person name="Pham P."/>
            <person name="Sakano H."/>
            <person name="Schwartz J."/>
            <person name="Southwick A."/>
            <person name="Thaveri A."/>
            <person name="Toriumi M."/>
            <person name="Vaysberg M."/>
            <person name="Yu G."/>
            <person name="Davis R."/>
            <person name="Federspiel N."/>
            <person name="Theologis A."/>
            <person name="Ecker J."/>
        </authorList>
    </citation>
    <scope>NUCLEOTIDE SEQUENCE</scope>
</reference>
<protein>
    <submittedName>
        <fullName evidence="1">F18O14.12</fullName>
    </submittedName>
</protein>
<reference key="1">
    <citation type="journal article" date="2000" name="Nature">
        <title>Sequence and analysis of chromosome 1 of the plant Arabidopsis thaliana.</title>
        <authorList>
            <person name="Theologis A."/>
            <person name="Ecker J.R."/>
            <person name="Palm C.J."/>
            <person name="Federspiel N.A."/>
            <person name="Kaul S."/>
            <person name="White O."/>
            <person name="Alonso J."/>
            <person name="Altafi H."/>
            <person name="Araujo R."/>
            <person name="Bowman C.L."/>
            <person name="Brooks S.Y."/>
            <person name="Buehler E."/>
            <person name="Chan A."/>
            <person name="Chao Q."/>
            <person name="Chen H."/>
            <person name="Cheuk R.F."/>
            <person name="Chin C.W."/>
            <person name="Chung M.K."/>
            <person name="Conn L."/>
            <person name="Conway A.B."/>
            <person name="Conway A.R."/>
            <person name="Creasy T.H."/>
            <person name="Dewar K."/>
            <person name="Dunn P."/>
            <person name="Etgu P."/>
            <person name="Feldblyum T.V."/>
            <person name="Feng J."/>
            <person name="Fong B."/>
            <person name="Fujii C.Y."/>
            <person name="Gill J.E."/>
            <person name="Goldsmith A.D."/>
            <person name="Haas B."/>
            <person name="Hansen N.F."/>
            <person name="Hughes B."/>
            <person name="Huizar L."/>
            <person name="Hunter J.L."/>
            <person name="Jenkins J."/>
            <person name="Johnson-Hopson C."/>
            <person name="Khan S."/>
            <person name="Khaykin E."/>
            <person name="Kim C.J."/>
            <person name="Koo H.L."/>
            <person name="Kremenetskaia I."/>
            <person name="Kurtz D.B."/>
            <person name="Kwan A."/>
            <person name="Lam B."/>
            <person name="Langin-Hooper S."/>
            <person name="Lee A."/>
            <person name="Lee J.M."/>
            <person name="Lenz C.A."/>
            <person name="Li J.H."/>
            <person name="Li Y."/>
            <person name="Lin X."/>
            <person name="Liu S.X."/>
            <person name="Liu Z.A."/>
            <person name="Luros J.S."/>
            <person name="Maiti R."/>
            <person name="Marziali A."/>
            <person name="Militscher J."/>
            <person name="Miranda M."/>
            <person name="Nguyen M."/>
            <person name="Nierman W.C."/>
            <person name="Osborne B.I."/>
            <person name="Pai G."/>
            <person name="Peterson J."/>
            <person name="Pham P.K."/>
            <person name="Rizzo M."/>
            <person name="Rooney T."/>
            <person name="Rowley D."/>
            <person name="Sakano H."/>
            <person name="Salzberg S.L."/>
            <person name="Schwartz J.R."/>
            <person name="Shinn P."/>
            <person name="Southwick A.M."/>
            <person name="Sun H."/>
            <person name="Tallon L.J."/>
            <person name="Tambunga G."/>
            <person name="Toriumi M.J."/>
            <person name="Town C.D."/>
            <person name="Utterback T."/>
            <person name="Van Aken S."/>
            <person name="Vaysberg M."/>
            <person name="Vysotskaia V.S."/>
            <person name="Walker M."/>
            <person name="Wu D."/>
            <person name="Yu G."/>
            <person name="Fraser C.M."/>
            <person name="Venter J.C."/>
            <person name="Davis R.W."/>
        </authorList>
    </citation>
    <scope>NUCLEOTIDE SEQUENCE [LARGE SCALE GENOMIC DNA]</scope>
    <source>
        <strain>cv. Columbia</strain>
    </source>
</reference>
<dbReference type="AlphaFoldDB" id="Q9LN58"/>
<name>Q9LN58_ARATH</name>
<proteinExistence type="predicted"/>